<dbReference type="AlphaFoldDB" id="A0A4S8PJT0"/>
<sequence>MLQCAEYGGPYTISGKDYHSCTNRKKRLPIDELDGECCTNGKTITRHELEQLARELATADEPAEDFQGKIEKLKAQFNPSNIEIGIRKLIFLARNNANEAVKQRLMPIVRDLIHSVVIGKTTGHQPASLQVHGDIAHIMASIDAIDVMQQQFFAAAENDLMTRMASGEIDTEGKKQKLLAGYAEELSRKRLEWQQIQVS</sequence>
<evidence type="ECO:0000313" key="2">
    <source>
        <dbReference type="Proteomes" id="UP000307378"/>
    </source>
</evidence>
<protein>
    <recommendedName>
        <fullName evidence="3">Recombinase zinc beta ribbon domain-containing protein</fullName>
    </recommendedName>
</protein>
<name>A0A4S8PJT0_9HYPH</name>
<accession>A0A4S8PJT0</accession>
<comment type="caution">
    <text evidence="1">The sequence shown here is derived from an EMBL/GenBank/DDBJ whole genome shotgun (WGS) entry which is preliminary data.</text>
</comment>
<reference evidence="1 2" key="1">
    <citation type="submission" date="2019-04" db="EMBL/GenBank/DDBJ databases">
        <title>genome sequence of strain W3.</title>
        <authorList>
            <person name="Gao J."/>
            <person name="Sun J."/>
        </authorList>
    </citation>
    <scope>NUCLEOTIDE SEQUENCE [LARGE SCALE GENOMIC DNA]</scope>
    <source>
        <strain evidence="1 2">W3</strain>
    </source>
</reference>
<gene>
    <name evidence="1" type="ORF">FAA86_23980</name>
</gene>
<evidence type="ECO:0000313" key="1">
    <source>
        <dbReference type="EMBL" id="THV28554.1"/>
    </source>
</evidence>
<feature type="non-terminal residue" evidence="1">
    <location>
        <position position="199"/>
    </location>
</feature>
<organism evidence="1 2">
    <name type="scientific">Rhizobium rosettiformans W3</name>
    <dbReference type="NCBI Taxonomy" id="538378"/>
    <lineage>
        <taxon>Bacteria</taxon>
        <taxon>Pseudomonadati</taxon>
        <taxon>Pseudomonadota</taxon>
        <taxon>Alphaproteobacteria</taxon>
        <taxon>Hyphomicrobiales</taxon>
        <taxon>Rhizobiaceae</taxon>
        <taxon>Rhizobium/Agrobacterium group</taxon>
        <taxon>Rhizobium</taxon>
    </lineage>
</organism>
<dbReference type="Proteomes" id="UP000307378">
    <property type="component" value="Unassembled WGS sequence"/>
</dbReference>
<proteinExistence type="predicted"/>
<evidence type="ECO:0008006" key="3">
    <source>
        <dbReference type="Google" id="ProtNLM"/>
    </source>
</evidence>
<dbReference type="EMBL" id="STGU01000043">
    <property type="protein sequence ID" value="THV28554.1"/>
    <property type="molecule type" value="Genomic_DNA"/>
</dbReference>